<comment type="caution">
    <text evidence="2">The sequence shown here is derived from an EMBL/GenBank/DDBJ whole genome shotgun (WGS) entry which is preliminary data.</text>
</comment>
<evidence type="ECO:0008006" key="4">
    <source>
        <dbReference type="Google" id="ProtNLM"/>
    </source>
</evidence>
<dbReference type="Proteomes" id="UP000675940">
    <property type="component" value="Unassembled WGS sequence"/>
</dbReference>
<dbReference type="RefSeq" id="WP_209359544.1">
    <property type="nucleotide sequence ID" value="NZ_JAGISH010000002.1"/>
</dbReference>
<proteinExistence type="predicted"/>
<keyword evidence="1" id="KW-0732">Signal</keyword>
<dbReference type="AlphaFoldDB" id="A0A940MLQ8"/>
<feature type="signal peptide" evidence="1">
    <location>
        <begin position="1"/>
        <end position="27"/>
    </location>
</feature>
<dbReference type="EMBL" id="JAGISH010000002">
    <property type="protein sequence ID" value="MBP0481674.1"/>
    <property type="molecule type" value="Genomic_DNA"/>
</dbReference>
<protein>
    <recommendedName>
        <fullName evidence="4">DUF1311 domain-containing protein</fullName>
    </recommendedName>
</protein>
<reference evidence="2" key="1">
    <citation type="submission" date="2021-03" db="EMBL/GenBank/DDBJ databases">
        <title>Sagittula salina sp. nov. strain M10.9X isolated from the marine waste.</title>
        <authorList>
            <person name="Satari L."/>
            <person name="Molina-Menor E."/>
            <person name="Vidal-Verdu A."/>
            <person name="Pascual J."/>
            <person name="Pereto J."/>
            <person name="Porcar M."/>
        </authorList>
    </citation>
    <scope>NUCLEOTIDE SEQUENCE</scope>
    <source>
        <strain evidence="2">M10.9X</strain>
    </source>
</reference>
<gene>
    <name evidence="2" type="ORF">J5474_04105</name>
</gene>
<keyword evidence="3" id="KW-1185">Reference proteome</keyword>
<feature type="chain" id="PRO_5037736278" description="DUF1311 domain-containing protein" evidence="1">
    <location>
        <begin position="28"/>
        <end position="165"/>
    </location>
</feature>
<evidence type="ECO:0000313" key="3">
    <source>
        <dbReference type="Proteomes" id="UP000675940"/>
    </source>
</evidence>
<accession>A0A940MLQ8</accession>
<evidence type="ECO:0000313" key="2">
    <source>
        <dbReference type="EMBL" id="MBP0481674.1"/>
    </source>
</evidence>
<organism evidence="2 3">
    <name type="scientific">Sagittula salina</name>
    <dbReference type="NCBI Taxonomy" id="2820268"/>
    <lineage>
        <taxon>Bacteria</taxon>
        <taxon>Pseudomonadati</taxon>
        <taxon>Pseudomonadota</taxon>
        <taxon>Alphaproteobacteria</taxon>
        <taxon>Rhodobacterales</taxon>
        <taxon>Roseobacteraceae</taxon>
        <taxon>Sagittula</taxon>
    </lineage>
</organism>
<name>A0A940MLQ8_9RHOB</name>
<sequence>MRWTIAAMVAALLAAPMTACTARPAGAAETAPDVAALTACVQTARNANSDPKACLATAHAPCGTISAEAPAAVTLCFSEAKDSWTRATAARLGLLDTEAPEPVALRARIEAKYDLLSGLLQCDRLADLGRLTEIEASLLQMEKTRCEATASGLAYIRLLWRVTRD</sequence>
<evidence type="ECO:0000256" key="1">
    <source>
        <dbReference type="SAM" id="SignalP"/>
    </source>
</evidence>